<name>A0A1U9NHT0_9BACT</name>
<proteinExistence type="predicted"/>
<sequence>MMPERNGGSEDLFWEQRGWHISGCLQEEAIRARSAARFLVSSYSNSAVKPAHDLSLGGMSVCAWAYCLNLNHSTVFAATNIFFMTVG</sequence>
<keyword evidence="2" id="KW-1185">Reference proteome</keyword>
<dbReference type="AlphaFoldDB" id="A0A1U9NHT0"/>
<evidence type="ECO:0000313" key="2">
    <source>
        <dbReference type="Proteomes" id="UP000189674"/>
    </source>
</evidence>
<evidence type="ECO:0000313" key="1">
    <source>
        <dbReference type="EMBL" id="AQT67160.1"/>
    </source>
</evidence>
<dbReference type="KEGG" id="alus:STSP2_00303"/>
<protein>
    <submittedName>
        <fullName evidence="1">Uncharacterized protein</fullName>
    </submittedName>
</protein>
<dbReference type="STRING" id="1936003.STSP2_00303"/>
<reference evidence="2" key="1">
    <citation type="submission" date="2017-02" db="EMBL/GenBank/DDBJ databases">
        <title>Comparative genomics and description of representatives of a novel lineage of planctomycetes thriving in anoxic sediments.</title>
        <authorList>
            <person name="Spring S."/>
            <person name="Bunk B."/>
            <person name="Sproer C."/>
        </authorList>
    </citation>
    <scope>NUCLEOTIDE SEQUENCE [LARGE SCALE GENOMIC DNA]</scope>
    <source>
        <strain evidence="2">ST-NAGAB-D1</strain>
    </source>
</reference>
<accession>A0A1U9NHT0</accession>
<dbReference type="Proteomes" id="UP000189674">
    <property type="component" value="Chromosome"/>
</dbReference>
<dbReference type="EMBL" id="CP019791">
    <property type="protein sequence ID" value="AQT67160.1"/>
    <property type="molecule type" value="Genomic_DNA"/>
</dbReference>
<organism evidence="1 2">
    <name type="scientific">Anaerohalosphaera lusitana</name>
    <dbReference type="NCBI Taxonomy" id="1936003"/>
    <lineage>
        <taxon>Bacteria</taxon>
        <taxon>Pseudomonadati</taxon>
        <taxon>Planctomycetota</taxon>
        <taxon>Phycisphaerae</taxon>
        <taxon>Sedimentisphaerales</taxon>
        <taxon>Anaerohalosphaeraceae</taxon>
        <taxon>Anaerohalosphaera</taxon>
    </lineage>
</organism>
<gene>
    <name evidence="1" type="ORF">STSP2_00303</name>
</gene>